<organism evidence="4 5">
    <name type="scientific">Kolteria novifilia</name>
    <dbReference type="NCBI Taxonomy" id="2527975"/>
    <lineage>
        <taxon>Bacteria</taxon>
        <taxon>Pseudomonadati</taxon>
        <taxon>Planctomycetota</taxon>
        <taxon>Planctomycetia</taxon>
        <taxon>Kolteriales</taxon>
        <taxon>Kolteriaceae</taxon>
        <taxon>Kolteria</taxon>
    </lineage>
</organism>
<name>A0A518AYK9_9BACT</name>
<dbReference type="KEGG" id="knv:Pan216_06400"/>
<keyword evidence="3" id="KW-1133">Transmembrane helix</keyword>
<feature type="compositionally biased region" description="Low complexity" evidence="2">
    <location>
        <begin position="250"/>
        <end position="264"/>
    </location>
</feature>
<evidence type="ECO:0000313" key="5">
    <source>
        <dbReference type="Proteomes" id="UP000317093"/>
    </source>
</evidence>
<evidence type="ECO:0000313" key="4">
    <source>
        <dbReference type="EMBL" id="QDU59807.1"/>
    </source>
</evidence>
<evidence type="ECO:0000256" key="3">
    <source>
        <dbReference type="SAM" id="Phobius"/>
    </source>
</evidence>
<gene>
    <name evidence="4" type="ORF">Pan216_06400</name>
</gene>
<accession>A0A518AYK9</accession>
<dbReference type="EMBL" id="CP036279">
    <property type="protein sequence ID" value="QDU59807.1"/>
    <property type="molecule type" value="Genomic_DNA"/>
</dbReference>
<keyword evidence="1" id="KW-0175">Coiled coil</keyword>
<reference evidence="4 5" key="1">
    <citation type="submission" date="2019-02" db="EMBL/GenBank/DDBJ databases">
        <title>Deep-cultivation of Planctomycetes and their phenomic and genomic characterization uncovers novel biology.</title>
        <authorList>
            <person name="Wiegand S."/>
            <person name="Jogler M."/>
            <person name="Boedeker C."/>
            <person name="Pinto D."/>
            <person name="Vollmers J."/>
            <person name="Rivas-Marin E."/>
            <person name="Kohn T."/>
            <person name="Peeters S.H."/>
            <person name="Heuer A."/>
            <person name="Rast P."/>
            <person name="Oberbeckmann S."/>
            <person name="Bunk B."/>
            <person name="Jeske O."/>
            <person name="Meyerdierks A."/>
            <person name="Storesund J.E."/>
            <person name="Kallscheuer N."/>
            <person name="Luecker S."/>
            <person name="Lage O.M."/>
            <person name="Pohl T."/>
            <person name="Merkel B.J."/>
            <person name="Hornburger P."/>
            <person name="Mueller R.-W."/>
            <person name="Bruemmer F."/>
            <person name="Labrenz M."/>
            <person name="Spormann A.M."/>
            <person name="Op den Camp H."/>
            <person name="Overmann J."/>
            <person name="Amann R."/>
            <person name="Jetten M.S.M."/>
            <person name="Mascher T."/>
            <person name="Medema M.H."/>
            <person name="Devos D.P."/>
            <person name="Kaster A.-K."/>
            <person name="Ovreas L."/>
            <person name="Rohde M."/>
            <person name="Galperin M.Y."/>
            <person name="Jogler C."/>
        </authorList>
    </citation>
    <scope>NUCLEOTIDE SEQUENCE [LARGE SCALE GENOMIC DNA]</scope>
    <source>
        <strain evidence="4 5">Pan216</strain>
    </source>
</reference>
<protein>
    <submittedName>
        <fullName evidence="4">Uncharacterized protein</fullName>
    </submittedName>
</protein>
<feature type="coiled-coil region" evidence="1">
    <location>
        <begin position="118"/>
        <end position="145"/>
    </location>
</feature>
<evidence type="ECO:0000256" key="2">
    <source>
        <dbReference type="SAM" id="MobiDB-lite"/>
    </source>
</evidence>
<dbReference type="AlphaFoldDB" id="A0A518AYK9"/>
<feature type="transmembrane region" description="Helical" evidence="3">
    <location>
        <begin position="30"/>
        <end position="52"/>
    </location>
</feature>
<dbReference type="Proteomes" id="UP000317093">
    <property type="component" value="Chromosome"/>
</dbReference>
<keyword evidence="3" id="KW-0812">Transmembrane</keyword>
<feature type="compositionally biased region" description="Basic and acidic residues" evidence="2">
    <location>
        <begin position="265"/>
        <end position="278"/>
    </location>
</feature>
<keyword evidence="5" id="KW-1185">Reference proteome</keyword>
<keyword evidence="3" id="KW-0472">Membrane</keyword>
<feature type="region of interest" description="Disordered" evidence="2">
    <location>
        <begin position="250"/>
        <end position="278"/>
    </location>
</feature>
<sequence>MLLDTCVPNFGWYNVGTMSETPPKKKQANVGGWTVSIVVHVVILGVLAFWVISQATDEDATQISVDGGNASVSTPGKGDAIGGANISSGNLGKKVKEKIPKDAEIAEMITLFINRTDRQSDNRKIKTLEERLEQLKGMSSEESVRQIGGVIQQALSTGIRAYSPVEPAPKGPFDVETGIIYKAISKKGPSGEETFYVLVDKDGRTMEVAAGKSDSAAVKALNLMGGSPLFQEVLHEAVLPVVDRFTWSQAPAATQPAQPKASPAKSKDAGDKKEEKKK</sequence>
<proteinExistence type="predicted"/>
<evidence type="ECO:0000256" key="1">
    <source>
        <dbReference type="SAM" id="Coils"/>
    </source>
</evidence>